<protein>
    <submittedName>
        <fullName evidence="1">Uncharacterized protein</fullName>
    </submittedName>
</protein>
<evidence type="ECO:0000313" key="2">
    <source>
        <dbReference type="Proteomes" id="UP000676336"/>
    </source>
</evidence>
<evidence type="ECO:0000313" key="1">
    <source>
        <dbReference type="EMBL" id="CAF5063962.1"/>
    </source>
</evidence>
<organism evidence="1 2">
    <name type="scientific">Rotaria magnacalcarata</name>
    <dbReference type="NCBI Taxonomy" id="392030"/>
    <lineage>
        <taxon>Eukaryota</taxon>
        <taxon>Metazoa</taxon>
        <taxon>Spiralia</taxon>
        <taxon>Gnathifera</taxon>
        <taxon>Rotifera</taxon>
        <taxon>Eurotatoria</taxon>
        <taxon>Bdelloidea</taxon>
        <taxon>Philodinida</taxon>
        <taxon>Philodinidae</taxon>
        <taxon>Rotaria</taxon>
    </lineage>
</organism>
<sequence>MPKLTTAATVTAAMVATATMTAST</sequence>
<dbReference type="AlphaFoldDB" id="A0A8S3EMJ5"/>
<name>A0A8S3EMJ5_9BILA</name>
<reference evidence="1" key="1">
    <citation type="submission" date="2021-02" db="EMBL/GenBank/DDBJ databases">
        <authorList>
            <person name="Nowell W R."/>
        </authorList>
    </citation>
    <scope>NUCLEOTIDE SEQUENCE</scope>
</reference>
<comment type="caution">
    <text evidence="1">The sequence shown here is derived from an EMBL/GenBank/DDBJ whole genome shotgun (WGS) entry which is preliminary data.</text>
</comment>
<proteinExistence type="predicted"/>
<accession>A0A8S3EMJ5</accession>
<gene>
    <name evidence="1" type="ORF">SMN809_LOCUS59919</name>
</gene>
<dbReference type="Proteomes" id="UP000676336">
    <property type="component" value="Unassembled WGS sequence"/>
</dbReference>
<dbReference type="EMBL" id="CAJOBI010230781">
    <property type="protein sequence ID" value="CAF5063962.1"/>
    <property type="molecule type" value="Genomic_DNA"/>
</dbReference>
<feature type="non-terminal residue" evidence="1">
    <location>
        <position position="24"/>
    </location>
</feature>